<comment type="caution">
    <text evidence="2">The sequence shown here is derived from an EMBL/GenBank/DDBJ whole genome shotgun (WGS) entry which is preliminary data.</text>
</comment>
<evidence type="ECO:0000313" key="3">
    <source>
        <dbReference type="Proteomes" id="UP001623661"/>
    </source>
</evidence>
<dbReference type="EMBL" id="JBJHZY010000001">
    <property type="protein sequence ID" value="MFL0268059.1"/>
    <property type="molecule type" value="Genomic_DNA"/>
</dbReference>
<keyword evidence="3" id="KW-1185">Reference proteome</keyword>
<reference evidence="2 3" key="1">
    <citation type="submission" date="2024-11" db="EMBL/GenBank/DDBJ databases">
        <authorList>
            <person name="Heng Y.C."/>
            <person name="Lim A.C.H."/>
            <person name="Lee J.K.Y."/>
            <person name="Kittelmann S."/>
        </authorList>
    </citation>
    <scope>NUCLEOTIDE SEQUENCE [LARGE SCALE GENOMIC DNA]</scope>
    <source>
        <strain evidence="2 3">WILCCON 0202</strain>
    </source>
</reference>
<dbReference type="Proteomes" id="UP001623661">
    <property type="component" value="Unassembled WGS sequence"/>
</dbReference>
<gene>
    <name evidence="2" type="ORF">ACJDUH_08090</name>
</gene>
<name>A0ABW8TQR9_9CLOT</name>
<evidence type="ECO:0000259" key="1">
    <source>
        <dbReference type="Pfam" id="PF13255"/>
    </source>
</evidence>
<proteinExistence type="predicted"/>
<sequence length="267" mass="31476">MSFNLYNLSDVEIYELLLNGRISSFPSGFWANRTETEAKDTAIELLRYLINVKLKLNKEEVEAIVSKKFLTKYKLHTASKLFGRSAIKYVISSFPDTDYQPWKFKKDKVPQCYWTNEENRLNAVRYLFDKEFKWSIEDVKEKLSWDLLEKNGLMTLHSYYTNLFELIKCIYPNKKLFPWELKNSEVPNGTWSSKKNRIKAVKWLVKKSSLKGIQINRNTFGVYGLSRLLEEYYCDNPKRAINEAYGDSPIKGRHKSENMFIYHHGGS</sequence>
<feature type="domain" description="DUF4046" evidence="1">
    <location>
        <begin position="11"/>
        <end position="99"/>
    </location>
</feature>
<accession>A0ABW8TQR9</accession>
<dbReference type="RefSeq" id="WP_406764642.1">
    <property type="nucleotide sequence ID" value="NZ_JBJHZY010000001.1"/>
</dbReference>
<protein>
    <submittedName>
        <fullName evidence="2">DUF4046 domain-containing protein</fullName>
    </submittedName>
</protein>
<evidence type="ECO:0000313" key="2">
    <source>
        <dbReference type="EMBL" id="MFL0268059.1"/>
    </source>
</evidence>
<dbReference type="InterPro" id="IPR025119">
    <property type="entry name" value="DUF4046"/>
</dbReference>
<organism evidence="2 3">
    <name type="scientific">Candidatus Clostridium radicumherbarum</name>
    <dbReference type="NCBI Taxonomy" id="3381662"/>
    <lineage>
        <taxon>Bacteria</taxon>
        <taxon>Bacillati</taxon>
        <taxon>Bacillota</taxon>
        <taxon>Clostridia</taxon>
        <taxon>Eubacteriales</taxon>
        <taxon>Clostridiaceae</taxon>
        <taxon>Clostridium</taxon>
    </lineage>
</organism>
<dbReference type="Pfam" id="PF13255">
    <property type="entry name" value="DUF4046"/>
    <property type="match status" value="2"/>
</dbReference>
<feature type="domain" description="DUF4046" evidence="1">
    <location>
        <begin position="105"/>
        <end position="173"/>
    </location>
</feature>